<keyword evidence="5" id="KW-1185">Reference proteome</keyword>
<dbReference type="AlphaFoldDB" id="A0A3G6J317"/>
<evidence type="ECO:0000259" key="3">
    <source>
        <dbReference type="PROSITE" id="PS50006"/>
    </source>
</evidence>
<organism evidence="4 5">
    <name type="scientific">Corynebacterium choanae</name>
    <dbReference type="NCBI Taxonomy" id="1862358"/>
    <lineage>
        <taxon>Bacteria</taxon>
        <taxon>Bacillati</taxon>
        <taxon>Actinomycetota</taxon>
        <taxon>Actinomycetes</taxon>
        <taxon>Mycobacteriales</taxon>
        <taxon>Corynebacteriaceae</taxon>
        <taxon>Corynebacterium</taxon>
    </lineage>
</organism>
<sequence length="150" mass="16110">MESNIVLVGLRIALLVALWLVVLLVVKSMYVAVRSVDPASARPVKKLRGRDKQQATSLLIVSGPRTNMVFDMSGLSSLTLGRGADSTVDLGDDYATKTHARLFTTAGGWYVEDLESRNGTLVGGRKITEPEPVGVGDDITIGQSIVRLMP</sequence>
<keyword evidence="2" id="KW-0472">Membrane</keyword>
<reference evidence="4 5" key="1">
    <citation type="submission" date="2018-11" db="EMBL/GenBank/DDBJ databases">
        <authorList>
            <person name="Kleinhagauer T."/>
            <person name="Glaeser S.P."/>
            <person name="Spergser J."/>
            <person name="Ruckert C."/>
            <person name="Kaempfer P."/>
            <person name="Busse H.-J."/>
        </authorList>
    </citation>
    <scope>NUCLEOTIDE SEQUENCE [LARGE SCALE GENOMIC DNA]</scope>
    <source>
        <strain evidence="4 5">200CH</strain>
    </source>
</reference>
<dbReference type="InterPro" id="IPR000253">
    <property type="entry name" value="FHA_dom"/>
</dbReference>
<evidence type="ECO:0000256" key="2">
    <source>
        <dbReference type="SAM" id="Phobius"/>
    </source>
</evidence>
<dbReference type="SMART" id="SM00240">
    <property type="entry name" value="FHA"/>
    <property type="match status" value="1"/>
</dbReference>
<protein>
    <submittedName>
        <fullName evidence="4">FHA domain-containing protein FhaB</fullName>
    </submittedName>
</protein>
<dbReference type="Gene3D" id="2.60.200.20">
    <property type="match status" value="1"/>
</dbReference>
<dbReference type="RefSeq" id="WP_123925588.1">
    <property type="nucleotide sequence ID" value="NZ_CP033896.1"/>
</dbReference>
<proteinExistence type="predicted"/>
<dbReference type="Proteomes" id="UP000269019">
    <property type="component" value="Chromosome"/>
</dbReference>
<gene>
    <name evidence="4" type="primary">fhaB</name>
    <name evidence="4" type="ORF">CCHOA_00145</name>
</gene>
<feature type="transmembrane region" description="Helical" evidence="2">
    <location>
        <begin position="6"/>
        <end position="26"/>
    </location>
</feature>
<dbReference type="OrthoDB" id="277520at2"/>
<name>A0A3G6J317_9CORY</name>
<keyword evidence="1" id="KW-0597">Phosphoprotein</keyword>
<feature type="domain" description="FHA" evidence="3">
    <location>
        <begin position="78"/>
        <end position="127"/>
    </location>
</feature>
<dbReference type="InterPro" id="IPR008984">
    <property type="entry name" value="SMAD_FHA_dom_sf"/>
</dbReference>
<evidence type="ECO:0000256" key="1">
    <source>
        <dbReference type="ARBA" id="ARBA00022553"/>
    </source>
</evidence>
<accession>A0A3G6J317</accession>
<keyword evidence="2" id="KW-0812">Transmembrane</keyword>
<dbReference type="PROSITE" id="PS50006">
    <property type="entry name" value="FHA_DOMAIN"/>
    <property type="match status" value="1"/>
</dbReference>
<evidence type="ECO:0000313" key="5">
    <source>
        <dbReference type="Proteomes" id="UP000269019"/>
    </source>
</evidence>
<dbReference type="Pfam" id="PF00498">
    <property type="entry name" value="FHA"/>
    <property type="match status" value="1"/>
</dbReference>
<dbReference type="KEGG" id="ccho:CCHOA_00145"/>
<keyword evidence="2" id="KW-1133">Transmembrane helix</keyword>
<evidence type="ECO:0000313" key="4">
    <source>
        <dbReference type="EMBL" id="AZA12461.1"/>
    </source>
</evidence>
<dbReference type="EMBL" id="CP033896">
    <property type="protein sequence ID" value="AZA12461.1"/>
    <property type="molecule type" value="Genomic_DNA"/>
</dbReference>
<dbReference type="SUPFAM" id="SSF49879">
    <property type="entry name" value="SMAD/FHA domain"/>
    <property type="match status" value="1"/>
</dbReference>